<accession>A0A8B6ECL0</accession>
<feature type="domain" description="Ig-like" evidence="2">
    <location>
        <begin position="31"/>
        <end position="107"/>
    </location>
</feature>
<organism evidence="3 4">
    <name type="scientific">Mytilus galloprovincialis</name>
    <name type="common">Mediterranean mussel</name>
    <dbReference type="NCBI Taxonomy" id="29158"/>
    <lineage>
        <taxon>Eukaryota</taxon>
        <taxon>Metazoa</taxon>
        <taxon>Spiralia</taxon>
        <taxon>Lophotrochozoa</taxon>
        <taxon>Mollusca</taxon>
        <taxon>Bivalvia</taxon>
        <taxon>Autobranchia</taxon>
        <taxon>Pteriomorphia</taxon>
        <taxon>Mytilida</taxon>
        <taxon>Mytiloidea</taxon>
        <taxon>Mytilidae</taxon>
        <taxon>Mytilinae</taxon>
        <taxon>Mytilus</taxon>
    </lineage>
</organism>
<reference evidence="3" key="1">
    <citation type="submission" date="2018-11" db="EMBL/GenBank/DDBJ databases">
        <authorList>
            <person name="Alioto T."/>
            <person name="Alioto T."/>
        </authorList>
    </citation>
    <scope>NUCLEOTIDE SEQUENCE</scope>
</reference>
<dbReference type="PROSITE" id="PS50835">
    <property type="entry name" value="IG_LIKE"/>
    <property type="match status" value="1"/>
</dbReference>
<comment type="caution">
    <text evidence="3">The sequence shown here is derived from an EMBL/GenBank/DDBJ whole genome shotgun (WGS) entry which is preliminary data.</text>
</comment>
<dbReference type="InterPro" id="IPR003599">
    <property type="entry name" value="Ig_sub"/>
</dbReference>
<dbReference type="InterPro" id="IPR036179">
    <property type="entry name" value="Ig-like_dom_sf"/>
</dbReference>
<dbReference type="EMBL" id="UYJE01004869">
    <property type="protein sequence ID" value="VDI32096.1"/>
    <property type="molecule type" value="Genomic_DNA"/>
</dbReference>
<dbReference type="SUPFAM" id="SSF48726">
    <property type="entry name" value="Immunoglobulin"/>
    <property type="match status" value="1"/>
</dbReference>
<feature type="region of interest" description="Disordered" evidence="1">
    <location>
        <begin position="136"/>
        <end position="157"/>
    </location>
</feature>
<dbReference type="InterPro" id="IPR007110">
    <property type="entry name" value="Ig-like_dom"/>
</dbReference>
<keyword evidence="4" id="KW-1185">Reference proteome</keyword>
<protein>
    <recommendedName>
        <fullName evidence="2">Ig-like domain-containing protein</fullName>
    </recommendedName>
</protein>
<dbReference type="InterPro" id="IPR013783">
    <property type="entry name" value="Ig-like_fold"/>
</dbReference>
<evidence type="ECO:0000313" key="3">
    <source>
        <dbReference type="EMBL" id="VDI32096.1"/>
    </source>
</evidence>
<dbReference type="Proteomes" id="UP000596742">
    <property type="component" value="Unassembled WGS sequence"/>
</dbReference>
<sequence>MRTGMQIVIIQIIIYNAEMISETDVVYLRTGDNGVLSCNNMPGNTAIQWLRLDPSKTVTENTYTDGWTVNQEIPHHHRISIISSKNSTKYELRIANVTKVDSGEYRCISVAGINAQPYDVQIVVEDFTISTGIYDNPTNASNTSDTTTNSQINFNKG</sequence>
<evidence type="ECO:0000313" key="4">
    <source>
        <dbReference type="Proteomes" id="UP000596742"/>
    </source>
</evidence>
<evidence type="ECO:0000256" key="1">
    <source>
        <dbReference type="SAM" id="MobiDB-lite"/>
    </source>
</evidence>
<proteinExistence type="predicted"/>
<dbReference type="Gene3D" id="2.60.40.10">
    <property type="entry name" value="Immunoglobulins"/>
    <property type="match status" value="1"/>
</dbReference>
<dbReference type="InterPro" id="IPR013106">
    <property type="entry name" value="Ig_V-set"/>
</dbReference>
<dbReference type="SMART" id="SM00409">
    <property type="entry name" value="IG"/>
    <property type="match status" value="1"/>
</dbReference>
<gene>
    <name evidence="3" type="ORF">MGAL_10B089272</name>
</gene>
<dbReference type="AlphaFoldDB" id="A0A8B6ECL0"/>
<name>A0A8B6ECL0_MYTGA</name>
<dbReference type="Pfam" id="PF07686">
    <property type="entry name" value="V-set"/>
    <property type="match status" value="1"/>
</dbReference>
<evidence type="ECO:0000259" key="2">
    <source>
        <dbReference type="PROSITE" id="PS50835"/>
    </source>
</evidence>
<dbReference type="OrthoDB" id="6111209at2759"/>